<dbReference type="Proteomes" id="UP001158576">
    <property type="component" value="Chromosome PAR"/>
</dbReference>
<proteinExistence type="predicted"/>
<keyword evidence="2" id="KW-1185">Reference proteome</keyword>
<organism evidence="1 2">
    <name type="scientific">Oikopleura dioica</name>
    <name type="common">Tunicate</name>
    <dbReference type="NCBI Taxonomy" id="34765"/>
    <lineage>
        <taxon>Eukaryota</taxon>
        <taxon>Metazoa</taxon>
        <taxon>Chordata</taxon>
        <taxon>Tunicata</taxon>
        <taxon>Appendicularia</taxon>
        <taxon>Copelata</taxon>
        <taxon>Oikopleuridae</taxon>
        <taxon>Oikopleura</taxon>
    </lineage>
</organism>
<protein>
    <submittedName>
        <fullName evidence="1">Oidioi.mRNA.OKI2018_I69.PAR.g8553.t1.cds</fullName>
    </submittedName>
</protein>
<reference evidence="1 2" key="1">
    <citation type="submission" date="2021-04" db="EMBL/GenBank/DDBJ databases">
        <authorList>
            <person name="Bliznina A."/>
        </authorList>
    </citation>
    <scope>NUCLEOTIDE SEQUENCE [LARGE SCALE GENOMIC DNA]</scope>
</reference>
<evidence type="ECO:0000313" key="1">
    <source>
        <dbReference type="EMBL" id="CAG5076810.1"/>
    </source>
</evidence>
<sequence>MSRRTEEIRMKADFVATIFFIPPQLYVNLSDQWLLGGFYCKSIHYLGSICDTYSVYATLLLGTAFDNNIIKLYLKKI</sequence>
<evidence type="ECO:0000313" key="2">
    <source>
        <dbReference type="Proteomes" id="UP001158576"/>
    </source>
</evidence>
<accession>A0ABN7RLX4</accession>
<gene>
    <name evidence="1" type="ORF">OKIOD_LOCUS111</name>
</gene>
<dbReference type="SUPFAM" id="SSF81321">
    <property type="entry name" value="Family A G protein-coupled receptor-like"/>
    <property type="match status" value="1"/>
</dbReference>
<dbReference type="Gene3D" id="1.20.1070.10">
    <property type="entry name" value="Rhodopsin 7-helix transmembrane proteins"/>
    <property type="match status" value="1"/>
</dbReference>
<name>A0ABN7RLX4_OIKDI</name>
<dbReference type="EMBL" id="OU015568">
    <property type="protein sequence ID" value="CAG5076810.1"/>
    <property type="molecule type" value="Genomic_DNA"/>
</dbReference>